<evidence type="ECO:0000313" key="4">
    <source>
        <dbReference type="EMBL" id="RPB09901.1"/>
    </source>
</evidence>
<protein>
    <submittedName>
        <fullName evidence="4">DUF1793-domain-containing protein</fullName>
    </submittedName>
</protein>
<dbReference type="Pfam" id="PF16335">
    <property type="entry name" value="GtaA_6_Hairpin"/>
    <property type="match status" value="1"/>
</dbReference>
<dbReference type="STRING" id="1392247.A0A3N4KNH1"/>
<dbReference type="InParanoid" id="A0A3N4KNH1"/>
<proteinExistence type="predicted"/>
<evidence type="ECO:0000256" key="1">
    <source>
        <dbReference type="SAM" id="SignalP"/>
    </source>
</evidence>
<name>A0A3N4KNH1_9PEZI</name>
<accession>A0A3N4KNH1</accession>
<keyword evidence="5" id="KW-1185">Reference proteome</keyword>
<dbReference type="Proteomes" id="UP000277580">
    <property type="component" value="Unassembled WGS sequence"/>
</dbReference>
<keyword evidence="1" id="KW-0732">Signal</keyword>
<evidence type="ECO:0000259" key="3">
    <source>
        <dbReference type="Pfam" id="PF17168"/>
    </source>
</evidence>
<feature type="signal peptide" evidence="1">
    <location>
        <begin position="1"/>
        <end position="19"/>
    </location>
</feature>
<dbReference type="InterPro" id="IPR032514">
    <property type="entry name" value="GtaA_central"/>
</dbReference>
<dbReference type="AlphaFoldDB" id="A0A3N4KNH1"/>
<sequence>MKSLFFLLSVAALSSLSAASYTKPPVLPLFVRNPYLSLWLNARHNPWDSWPIFWHGQEIGFGVMAQIPATNTVYPLVGRPQDALLPAHPKDGYTVQFPTYTGFQYDSSTTNLTFSLPNPLSGDVLVTLMFTSPITPESTERQALPASYVEVIVEGQVDVNIYVDLNGLWVTHERKAIIQWGLTKGKDLTTWSIHKQDQWTFAEISDRAEWGVLHFTGPQDPTVTYEAGVSGPLRRRFSRNATLANTYDTGFREVMNEEPVFSFSKHFALGSKKNHTRTDSVLFTVALIQDPVTQFAAARGLTQMRPFWRFQHATDTDMISYHYFDYPNAYAQGKAFADKVTAHARAVEGDTYADIVSISARQVMGATVFAGTPEDPILFLKEISSNGNFQTVDVIFPGFTFFLYANPKWLAYLLEPLLEHQMAGLYPNKYSIHDLGAHFPNATGHPDGNDEPMPVEECGNMLAMALAYVQTLNDGSKAGKKAAQKWIDKDGRYALWKQWTGYLTEFGLIPAYQLSTDDFAGRLENQTNLALKAIVGIKAMAELSSVMGNTEDADYYTKVGDAYVPAWIKFSTSRDGSHLKLAYHLYGSWGTLYNLYPESLLCFAQNGDSGYIPHDIYRKQSRWYSAVHQKYGLPLDTRHLYTKSDWEVWAAAISSKHTRTQILELMGLWLNETKTNRPFPDLYDTETSDFPGIYFMARPVAGGHFALLALDEACGGTGLSFLEQNIFSSPEEEKAFSAAIDPDASRAYDYELTGTPVHGSNVQFPPFPPGEGWPDSCKEWDIEHPPKTPEQIADKEKWHPKMYLTKQYLTDGIGCWWKGGCGDDQVVYTRPSEYRWDSVDEVQRIDQWLKTMNDQTPLN</sequence>
<feature type="domain" description="Glutaminase A N-terminal" evidence="3">
    <location>
        <begin position="122"/>
        <end position="341"/>
    </location>
</feature>
<dbReference type="PANTHER" id="PTHR31987">
    <property type="entry name" value="GLUTAMINASE A-RELATED"/>
    <property type="match status" value="1"/>
</dbReference>
<dbReference type="PANTHER" id="PTHR31987:SF12">
    <property type="entry name" value="PUTATIVE (AFU_ORTHOLOGUE AFUA_3G10910)-RELATED"/>
    <property type="match status" value="1"/>
</dbReference>
<dbReference type="InterPro" id="IPR033433">
    <property type="entry name" value="GtaA_N"/>
</dbReference>
<organism evidence="4 5">
    <name type="scientific">Morchella conica CCBAS932</name>
    <dbReference type="NCBI Taxonomy" id="1392247"/>
    <lineage>
        <taxon>Eukaryota</taxon>
        <taxon>Fungi</taxon>
        <taxon>Dikarya</taxon>
        <taxon>Ascomycota</taxon>
        <taxon>Pezizomycotina</taxon>
        <taxon>Pezizomycetes</taxon>
        <taxon>Pezizales</taxon>
        <taxon>Morchellaceae</taxon>
        <taxon>Morchella</taxon>
    </lineage>
</organism>
<feature type="domain" description="Glutaminase A central" evidence="2">
    <location>
        <begin position="349"/>
        <end position="708"/>
    </location>
</feature>
<reference evidence="4 5" key="1">
    <citation type="journal article" date="2018" name="Nat. Ecol. Evol.">
        <title>Pezizomycetes genomes reveal the molecular basis of ectomycorrhizal truffle lifestyle.</title>
        <authorList>
            <person name="Murat C."/>
            <person name="Payen T."/>
            <person name="Noel B."/>
            <person name="Kuo A."/>
            <person name="Morin E."/>
            <person name="Chen J."/>
            <person name="Kohler A."/>
            <person name="Krizsan K."/>
            <person name="Balestrini R."/>
            <person name="Da Silva C."/>
            <person name="Montanini B."/>
            <person name="Hainaut M."/>
            <person name="Levati E."/>
            <person name="Barry K.W."/>
            <person name="Belfiori B."/>
            <person name="Cichocki N."/>
            <person name="Clum A."/>
            <person name="Dockter R.B."/>
            <person name="Fauchery L."/>
            <person name="Guy J."/>
            <person name="Iotti M."/>
            <person name="Le Tacon F."/>
            <person name="Lindquist E.A."/>
            <person name="Lipzen A."/>
            <person name="Malagnac F."/>
            <person name="Mello A."/>
            <person name="Molinier V."/>
            <person name="Miyauchi S."/>
            <person name="Poulain J."/>
            <person name="Riccioni C."/>
            <person name="Rubini A."/>
            <person name="Sitrit Y."/>
            <person name="Splivallo R."/>
            <person name="Traeger S."/>
            <person name="Wang M."/>
            <person name="Zifcakova L."/>
            <person name="Wipf D."/>
            <person name="Zambonelli A."/>
            <person name="Paolocci F."/>
            <person name="Nowrousian M."/>
            <person name="Ottonello S."/>
            <person name="Baldrian P."/>
            <person name="Spatafora J.W."/>
            <person name="Henrissat B."/>
            <person name="Nagy L.G."/>
            <person name="Aury J.M."/>
            <person name="Wincker P."/>
            <person name="Grigoriev I.V."/>
            <person name="Bonfante P."/>
            <person name="Martin F.M."/>
        </authorList>
    </citation>
    <scope>NUCLEOTIDE SEQUENCE [LARGE SCALE GENOMIC DNA]</scope>
    <source>
        <strain evidence="4 5">CCBAS932</strain>
    </source>
</reference>
<feature type="chain" id="PRO_5017985027" evidence="1">
    <location>
        <begin position="20"/>
        <end position="859"/>
    </location>
</feature>
<evidence type="ECO:0000313" key="5">
    <source>
        <dbReference type="Proteomes" id="UP000277580"/>
    </source>
</evidence>
<dbReference type="Pfam" id="PF17168">
    <property type="entry name" value="DUF5127"/>
    <property type="match status" value="1"/>
</dbReference>
<dbReference type="InterPro" id="IPR052743">
    <property type="entry name" value="Glutaminase_GtaA"/>
</dbReference>
<gene>
    <name evidence="4" type="ORF">P167DRAFT_607594</name>
</gene>
<dbReference type="OrthoDB" id="431715at2759"/>
<evidence type="ECO:0000259" key="2">
    <source>
        <dbReference type="Pfam" id="PF16335"/>
    </source>
</evidence>
<dbReference type="EMBL" id="ML119147">
    <property type="protein sequence ID" value="RPB09901.1"/>
    <property type="molecule type" value="Genomic_DNA"/>
</dbReference>